<dbReference type="Proteomes" id="UP000036403">
    <property type="component" value="Unassembled WGS sequence"/>
</dbReference>
<proteinExistence type="inferred from homology"/>
<dbReference type="GO" id="GO:0005829">
    <property type="term" value="C:cytosol"/>
    <property type="evidence" value="ECO:0007669"/>
    <property type="project" value="TreeGrafter"/>
</dbReference>
<evidence type="ECO:0000313" key="7">
    <source>
        <dbReference type="Proteomes" id="UP000036403"/>
    </source>
</evidence>
<dbReference type="Pfam" id="PF08240">
    <property type="entry name" value="ADH_N"/>
    <property type="match status" value="1"/>
</dbReference>
<dbReference type="PANTHER" id="PTHR48106:SF13">
    <property type="entry name" value="QUINONE OXIDOREDUCTASE-RELATED"/>
    <property type="match status" value="1"/>
</dbReference>
<dbReference type="Gene3D" id="3.40.50.720">
    <property type="entry name" value="NAD(P)-binding Rossmann-like Domain"/>
    <property type="match status" value="1"/>
</dbReference>
<evidence type="ECO:0000256" key="2">
    <source>
        <dbReference type="ARBA" id="ARBA00022857"/>
    </source>
</evidence>
<dbReference type="GO" id="GO:0070402">
    <property type="term" value="F:NADPH binding"/>
    <property type="evidence" value="ECO:0007669"/>
    <property type="project" value="TreeGrafter"/>
</dbReference>
<organism evidence="6 7">
    <name type="scientific">Lasius niger</name>
    <name type="common">Black garden ant</name>
    <dbReference type="NCBI Taxonomy" id="67767"/>
    <lineage>
        <taxon>Eukaryota</taxon>
        <taxon>Metazoa</taxon>
        <taxon>Ecdysozoa</taxon>
        <taxon>Arthropoda</taxon>
        <taxon>Hexapoda</taxon>
        <taxon>Insecta</taxon>
        <taxon>Pterygota</taxon>
        <taxon>Neoptera</taxon>
        <taxon>Endopterygota</taxon>
        <taxon>Hymenoptera</taxon>
        <taxon>Apocrita</taxon>
        <taxon>Aculeata</taxon>
        <taxon>Formicoidea</taxon>
        <taxon>Formicidae</taxon>
        <taxon>Formicinae</taxon>
        <taxon>Lasius</taxon>
        <taxon>Lasius</taxon>
    </lineage>
</organism>
<dbReference type="OrthoDB" id="3509362at2759"/>
<reference evidence="6 7" key="1">
    <citation type="submission" date="2015-04" db="EMBL/GenBank/DDBJ databases">
        <title>Lasius niger genome sequencing.</title>
        <authorList>
            <person name="Konorov E.A."/>
            <person name="Nikitin M.A."/>
            <person name="Kirill M.V."/>
            <person name="Chang P."/>
        </authorList>
    </citation>
    <scope>NUCLEOTIDE SEQUENCE [LARGE SCALE GENOMIC DNA]</scope>
    <source>
        <tissue evidence="6">Whole</tissue>
    </source>
</reference>
<dbReference type="PaxDb" id="67767-A0A0J7K6Y8"/>
<dbReference type="InterPro" id="IPR002364">
    <property type="entry name" value="Quin_OxRdtase/zeta-crystal_CS"/>
</dbReference>
<keyword evidence="3" id="KW-0560">Oxidoreductase</keyword>
<dbReference type="FunFam" id="3.40.50.720:FF:000053">
    <property type="entry name" value="Quinone oxidoreductase 1"/>
    <property type="match status" value="1"/>
</dbReference>
<evidence type="ECO:0000313" key="6">
    <source>
        <dbReference type="EMBL" id="KMQ85956.1"/>
    </source>
</evidence>
<gene>
    <name evidence="6" type="ORF">RF55_15220</name>
</gene>
<dbReference type="CDD" id="cd05286">
    <property type="entry name" value="QOR2"/>
    <property type="match status" value="1"/>
</dbReference>
<evidence type="ECO:0000259" key="5">
    <source>
        <dbReference type="SMART" id="SM00829"/>
    </source>
</evidence>
<feature type="domain" description="Enoyl reductase (ER)" evidence="5">
    <location>
        <begin position="15"/>
        <end position="329"/>
    </location>
</feature>
<dbReference type="GO" id="GO:0003960">
    <property type="term" value="F:quinone reductase (NADPH) activity"/>
    <property type="evidence" value="ECO:0007669"/>
    <property type="project" value="InterPro"/>
</dbReference>
<dbReference type="GO" id="GO:0035925">
    <property type="term" value="F:mRNA 3'-UTR AU-rich region binding"/>
    <property type="evidence" value="ECO:0007669"/>
    <property type="project" value="TreeGrafter"/>
</dbReference>
<comment type="similarity">
    <text evidence="1">Belongs to the zinc-containing alcohol dehydrogenase family. Quinone oxidoreductase subfamily.</text>
</comment>
<dbReference type="AlphaFoldDB" id="A0A0J7K6Y8"/>
<keyword evidence="7" id="KW-1185">Reference proteome</keyword>
<sequence length="331" mass="35030">RGNPMAKRIQFSAVGGPEVLQYVDFTPLDPAAGEVQIENKAIGINYIDTYVRSGLYASASLPSGLGTEAAGVVVKVGAGVSAIKPGDRVVYAQSSLGAYSEIHNVPEEKVALLPHNLSFEQGAASFLKGLTVHYLLRQTHEVQPGEVFLFHAAAGGVGLIACQWAKALGARLIGSVGSDEKAALAKQAGAWATINYHKEDIAQRVAELTHGEKVGVVYDSVGQSTWQASLNSLKRRGLMVSFGNASGPVTGVDLALLNQKGSLYVTRPSLNGYITNRAELQYASNELFSLIGSGAIRVEVRDDQKFALADAQRAHQVLESRSTSGSSLLIP</sequence>
<dbReference type="InterPro" id="IPR011032">
    <property type="entry name" value="GroES-like_sf"/>
</dbReference>
<evidence type="ECO:0000256" key="4">
    <source>
        <dbReference type="ARBA" id="ARBA00070796"/>
    </source>
</evidence>
<dbReference type="InterPro" id="IPR013154">
    <property type="entry name" value="ADH-like_N"/>
</dbReference>
<dbReference type="InterPro" id="IPR047618">
    <property type="entry name" value="QOR-like"/>
</dbReference>
<dbReference type="Pfam" id="PF00107">
    <property type="entry name" value="ADH_zinc_N"/>
    <property type="match status" value="1"/>
</dbReference>
<keyword evidence="2" id="KW-0521">NADP</keyword>
<dbReference type="SUPFAM" id="SSF51735">
    <property type="entry name" value="NAD(P)-binding Rossmann-fold domains"/>
    <property type="match status" value="1"/>
</dbReference>
<dbReference type="EMBL" id="LBMM01012847">
    <property type="protein sequence ID" value="KMQ85956.1"/>
    <property type="molecule type" value="Genomic_DNA"/>
</dbReference>
<dbReference type="PANTHER" id="PTHR48106">
    <property type="entry name" value="QUINONE OXIDOREDUCTASE PIG3-RELATED"/>
    <property type="match status" value="1"/>
</dbReference>
<dbReference type="InterPro" id="IPR013149">
    <property type="entry name" value="ADH-like_C"/>
</dbReference>
<comment type="caution">
    <text evidence="6">The sequence shown here is derived from an EMBL/GenBank/DDBJ whole genome shotgun (WGS) entry which is preliminary data.</text>
</comment>
<dbReference type="PROSITE" id="PS01162">
    <property type="entry name" value="QOR_ZETA_CRYSTAL"/>
    <property type="match status" value="1"/>
</dbReference>
<dbReference type="SUPFAM" id="SSF50129">
    <property type="entry name" value="GroES-like"/>
    <property type="match status" value="1"/>
</dbReference>
<name>A0A0J7K6Y8_LASNI</name>
<dbReference type="InterPro" id="IPR036291">
    <property type="entry name" value="NAD(P)-bd_dom_sf"/>
</dbReference>
<dbReference type="NCBIfam" id="NF008024">
    <property type="entry name" value="PRK10754.1"/>
    <property type="match status" value="1"/>
</dbReference>
<accession>A0A0J7K6Y8</accession>
<dbReference type="GO" id="GO:0008270">
    <property type="term" value="F:zinc ion binding"/>
    <property type="evidence" value="ECO:0007669"/>
    <property type="project" value="InterPro"/>
</dbReference>
<dbReference type="SMART" id="SM00829">
    <property type="entry name" value="PKS_ER"/>
    <property type="match status" value="1"/>
</dbReference>
<evidence type="ECO:0000256" key="3">
    <source>
        <dbReference type="ARBA" id="ARBA00023002"/>
    </source>
</evidence>
<protein>
    <recommendedName>
        <fullName evidence="4">Probable quinone oxidoreductase</fullName>
    </recommendedName>
</protein>
<dbReference type="Gene3D" id="3.90.180.10">
    <property type="entry name" value="Medium-chain alcohol dehydrogenases, catalytic domain"/>
    <property type="match status" value="1"/>
</dbReference>
<dbReference type="STRING" id="67767.A0A0J7K6Y8"/>
<dbReference type="InterPro" id="IPR020843">
    <property type="entry name" value="ER"/>
</dbReference>
<feature type="non-terminal residue" evidence="6">
    <location>
        <position position="1"/>
    </location>
</feature>
<evidence type="ECO:0000256" key="1">
    <source>
        <dbReference type="ARBA" id="ARBA00010371"/>
    </source>
</evidence>